<organism evidence="3 4">
    <name type="scientific">Sphingobium nicotianae</name>
    <dbReference type="NCBI Taxonomy" id="2782607"/>
    <lineage>
        <taxon>Bacteria</taxon>
        <taxon>Pseudomonadati</taxon>
        <taxon>Pseudomonadota</taxon>
        <taxon>Alphaproteobacteria</taxon>
        <taxon>Sphingomonadales</taxon>
        <taxon>Sphingomonadaceae</taxon>
        <taxon>Sphingobium</taxon>
    </lineage>
</organism>
<keyword evidence="4" id="KW-1185">Reference proteome</keyword>
<evidence type="ECO:0000313" key="3">
    <source>
        <dbReference type="EMBL" id="MBT2185395.1"/>
    </source>
</evidence>
<dbReference type="InterPro" id="IPR002048">
    <property type="entry name" value="EF_hand_dom"/>
</dbReference>
<dbReference type="Proteomes" id="UP001138757">
    <property type="component" value="Unassembled WGS sequence"/>
</dbReference>
<sequence>MKTLTFFAISLAGIAILAAPAAAQLGRRGGSDRFAQADSNGDGVVTREEFKTSRSARFKQMDRNGDGAVSRDDFGRILKFRPEAGQRLDDMLAEADANHDGSLTRAELDHAPMPLFDRADTNGDSRVDAQERAAAKELTDNLRAKAKR</sequence>
<dbReference type="InterPro" id="IPR011992">
    <property type="entry name" value="EF-hand-dom_pair"/>
</dbReference>
<evidence type="ECO:0000313" key="4">
    <source>
        <dbReference type="Proteomes" id="UP001138757"/>
    </source>
</evidence>
<accession>A0A9X1AIN6</accession>
<feature type="chain" id="PRO_5040779037" evidence="1">
    <location>
        <begin position="24"/>
        <end position="148"/>
    </location>
</feature>
<dbReference type="Gene3D" id="1.10.238.10">
    <property type="entry name" value="EF-hand"/>
    <property type="match status" value="2"/>
</dbReference>
<dbReference type="Pfam" id="PF13499">
    <property type="entry name" value="EF-hand_7"/>
    <property type="match status" value="1"/>
</dbReference>
<dbReference type="EMBL" id="JAHGAW010000001">
    <property type="protein sequence ID" value="MBT2185395.1"/>
    <property type="molecule type" value="Genomic_DNA"/>
</dbReference>
<gene>
    <name evidence="3" type="ORF">KK488_00335</name>
</gene>
<dbReference type="AlphaFoldDB" id="A0A9X1AIN6"/>
<dbReference type="PROSITE" id="PS50222">
    <property type="entry name" value="EF_HAND_2"/>
    <property type="match status" value="1"/>
</dbReference>
<evidence type="ECO:0000256" key="1">
    <source>
        <dbReference type="SAM" id="SignalP"/>
    </source>
</evidence>
<dbReference type="SUPFAM" id="SSF47473">
    <property type="entry name" value="EF-hand"/>
    <property type="match status" value="1"/>
</dbReference>
<feature type="signal peptide" evidence="1">
    <location>
        <begin position="1"/>
        <end position="23"/>
    </location>
</feature>
<dbReference type="PROSITE" id="PS00018">
    <property type="entry name" value="EF_HAND_1"/>
    <property type="match status" value="2"/>
</dbReference>
<comment type="caution">
    <text evidence="3">The sequence shown here is derived from an EMBL/GenBank/DDBJ whole genome shotgun (WGS) entry which is preliminary data.</text>
</comment>
<dbReference type="InterPro" id="IPR018247">
    <property type="entry name" value="EF_Hand_1_Ca_BS"/>
</dbReference>
<evidence type="ECO:0000259" key="2">
    <source>
        <dbReference type="PROSITE" id="PS50222"/>
    </source>
</evidence>
<name>A0A9X1AIN6_9SPHN</name>
<feature type="domain" description="EF-hand" evidence="2">
    <location>
        <begin position="58"/>
        <end position="84"/>
    </location>
</feature>
<keyword evidence="1" id="KW-0732">Signal</keyword>
<reference evidence="3" key="1">
    <citation type="submission" date="2021-05" db="EMBL/GenBank/DDBJ databases">
        <title>Genome of Sphingobium sp. strain.</title>
        <authorList>
            <person name="Fan R."/>
        </authorList>
    </citation>
    <scope>NUCLEOTIDE SEQUENCE</scope>
    <source>
        <strain evidence="3">H33</strain>
    </source>
</reference>
<dbReference type="Pfam" id="PF13202">
    <property type="entry name" value="EF-hand_5"/>
    <property type="match status" value="1"/>
</dbReference>
<proteinExistence type="predicted"/>
<dbReference type="GO" id="GO:0005509">
    <property type="term" value="F:calcium ion binding"/>
    <property type="evidence" value="ECO:0007669"/>
    <property type="project" value="InterPro"/>
</dbReference>
<dbReference type="CDD" id="cd00051">
    <property type="entry name" value="EFh"/>
    <property type="match status" value="1"/>
</dbReference>
<protein>
    <submittedName>
        <fullName evidence="3">EF-hand domain-containing protein</fullName>
    </submittedName>
</protein>